<dbReference type="Proteomes" id="UP001597301">
    <property type="component" value="Unassembled WGS sequence"/>
</dbReference>
<dbReference type="InterPro" id="IPR014729">
    <property type="entry name" value="Rossmann-like_a/b/a_fold"/>
</dbReference>
<protein>
    <submittedName>
        <fullName evidence="1">N-acetyl sugar amidotransferase</fullName>
    </submittedName>
</protein>
<organism evidence="1 2">
    <name type="scientific">Siminovitchia sediminis</name>
    <dbReference type="NCBI Taxonomy" id="1274353"/>
    <lineage>
        <taxon>Bacteria</taxon>
        <taxon>Bacillati</taxon>
        <taxon>Bacillota</taxon>
        <taxon>Bacilli</taxon>
        <taxon>Bacillales</taxon>
        <taxon>Bacillaceae</taxon>
        <taxon>Siminovitchia</taxon>
    </lineage>
</organism>
<name>A0ABW4KH55_9BACI</name>
<dbReference type="Gene3D" id="3.40.50.620">
    <property type="entry name" value="HUPs"/>
    <property type="match status" value="1"/>
</dbReference>
<keyword evidence="2" id="KW-1185">Reference proteome</keyword>
<evidence type="ECO:0000313" key="1">
    <source>
        <dbReference type="EMBL" id="MFD1707477.1"/>
    </source>
</evidence>
<dbReference type="EMBL" id="JBHUEO010000034">
    <property type="protein sequence ID" value="MFD1707477.1"/>
    <property type="molecule type" value="Genomic_DNA"/>
</dbReference>
<gene>
    <name evidence="1" type="ORF">ACFSCZ_12155</name>
</gene>
<dbReference type="InterPro" id="IPR020022">
    <property type="entry name" value="N-acetyl_sugar_amidoTrfase"/>
</dbReference>
<dbReference type="SUPFAM" id="SSF52402">
    <property type="entry name" value="Adenine nucleotide alpha hydrolases-like"/>
    <property type="match status" value="1"/>
</dbReference>
<reference evidence="2" key="1">
    <citation type="journal article" date="2019" name="Int. J. Syst. Evol. Microbiol.">
        <title>The Global Catalogue of Microorganisms (GCM) 10K type strain sequencing project: providing services to taxonomists for standard genome sequencing and annotation.</title>
        <authorList>
            <consortium name="The Broad Institute Genomics Platform"/>
            <consortium name="The Broad Institute Genome Sequencing Center for Infectious Disease"/>
            <person name="Wu L."/>
            <person name="Ma J."/>
        </authorList>
    </citation>
    <scope>NUCLEOTIDE SEQUENCE [LARGE SCALE GENOMIC DNA]</scope>
    <source>
        <strain evidence="2">CGMCC 1.12295</strain>
    </source>
</reference>
<proteinExistence type="predicted"/>
<comment type="caution">
    <text evidence="1">The sequence shown here is derived from an EMBL/GenBank/DDBJ whole genome shotgun (WGS) entry which is preliminary data.</text>
</comment>
<evidence type="ECO:0000313" key="2">
    <source>
        <dbReference type="Proteomes" id="UP001597301"/>
    </source>
</evidence>
<accession>A0ABW4KH55</accession>
<dbReference type="RefSeq" id="WP_380774196.1">
    <property type="nucleotide sequence ID" value="NZ_JBHUEO010000034.1"/>
</dbReference>
<sequence length="372" mass="43301">MKKQYNICTRCVMDTTDPLIYFNDFGECNHCTEAIKLGKKICFPDNVGKQKLESIIRKIKEDCVGNKYDAIAGLSGGVDSSYLVYKAAIEWGLRLLVIHVDAGWNDKIAEENIHALNNLENVDLKIIKINWDDMRALQLAFLKAGVPNQDIPQDHAFFSTLYSYAIKNKIKYVLNGSNWETENILPKAWGYNASDGKHIKDIYKKFGTKKLKKYPISSVYKLKVYYPFFKKLKIIKPLNLMPYNKEDAITELEQNTGWRYYGGKHFESIWTKFFQSYYLPVKFNYDKRKAHLSSLIVSGQITREEALEELKKSPYNQSTIEEDKDIIASKLNITKEELEIYLKSEPKKHSDFYCSEDTYLYKMLFGIHKKIN</sequence>
<dbReference type="NCBIfam" id="TIGR03573">
    <property type="entry name" value="WbuX"/>
    <property type="match status" value="1"/>
</dbReference>